<reference evidence="2" key="1">
    <citation type="journal article" date="2020" name="Nature">
        <title>Giant virus diversity and host interactions through global metagenomics.</title>
        <authorList>
            <person name="Schulz F."/>
            <person name="Roux S."/>
            <person name="Paez-Espino D."/>
            <person name="Jungbluth S."/>
            <person name="Walsh D.A."/>
            <person name="Denef V.J."/>
            <person name="McMahon K.D."/>
            <person name="Konstantinidis K.T."/>
            <person name="Eloe-Fadrosh E.A."/>
            <person name="Kyrpides N.C."/>
            <person name="Woyke T."/>
        </authorList>
    </citation>
    <scope>NUCLEOTIDE SEQUENCE</scope>
    <source>
        <strain evidence="2">GVMAG-M-3300024261-37</strain>
    </source>
</reference>
<dbReference type="AlphaFoldDB" id="A0A6C0IUK0"/>
<sequence>MSIRNSKDFNNQFNTNQTKIQTMSAQARSQIKRTPFCKFCKDIGKSQEIYQSHYPKDRPGPNGKVVCPEILAKNKRQWAMRRQPRGGDSRSNFRRQPYQRSRQFRPKVEPKNSIANWGMVNNKKFKDTISRAGRSGQIVERSTSNKFAALNEEDECRVEIVGPKVCKPKSVTGSWGKQLVIEASDEPVKFKSLKEISEEKEDAMYEAEIEEKQSSMVELSTNYDIVNGNWGDMAMEEDEDDDGIIEEQYHGAVETVTLDGWYD</sequence>
<accession>A0A6C0IUK0</accession>
<name>A0A6C0IUK0_9ZZZZ</name>
<dbReference type="InterPro" id="IPR038129">
    <property type="entry name" value="Nanos_sf"/>
</dbReference>
<protein>
    <submittedName>
        <fullName evidence="2">Uncharacterized protein</fullName>
    </submittedName>
</protein>
<proteinExistence type="predicted"/>
<evidence type="ECO:0000256" key="1">
    <source>
        <dbReference type="SAM" id="MobiDB-lite"/>
    </source>
</evidence>
<dbReference type="Gene3D" id="4.10.60.30">
    <property type="entry name" value="Nanos, RNA-binding domain"/>
    <property type="match status" value="1"/>
</dbReference>
<feature type="region of interest" description="Disordered" evidence="1">
    <location>
        <begin position="76"/>
        <end position="110"/>
    </location>
</feature>
<dbReference type="EMBL" id="MN740237">
    <property type="protein sequence ID" value="QHT95243.1"/>
    <property type="molecule type" value="Genomic_DNA"/>
</dbReference>
<organism evidence="2">
    <name type="scientific">viral metagenome</name>
    <dbReference type="NCBI Taxonomy" id="1070528"/>
    <lineage>
        <taxon>unclassified sequences</taxon>
        <taxon>metagenomes</taxon>
        <taxon>organismal metagenomes</taxon>
    </lineage>
</organism>
<evidence type="ECO:0000313" key="2">
    <source>
        <dbReference type="EMBL" id="QHT95243.1"/>
    </source>
</evidence>